<dbReference type="InterPro" id="IPR034161">
    <property type="entry name" value="Pepsin-like_plant"/>
</dbReference>
<keyword evidence="3" id="KW-0064">Aspartyl protease</keyword>
<dbReference type="InterPro" id="IPR033121">
    <property type="entry name" value="PEPTIDASE_A1"/>
</dbReference>
<feature type="active site" evidence="6">
    <location>
        <position position="118"/>
    </location>
</feature>
<dbReference type="GO" id="GO:0006508">
    <property type="term" value="P:proteolysis"/>
    <property type="evidence" value="ECO:0007669"/>
    <property type="project" value="UniProtKB-KW"/>
</dbReference>
<keyword evidence="2" id="KW-0645">Protease</keyword>
<dbReference type="Gene3D" id="2.40.70.10">
    <property type="entry name" value="Acid Proteases"/>
    <property type="match status" value="2"/>
</dbReference>
<evidence type="ECO:0000259" key="8">
    <source>
        <dbReference type="PROSITE" id="PS51767"/>
    </source>
</evidence>
<keyword evidence="7" id="KW-0812">Transmembrane</keyword>
<name>A0A9Q0J9J6_9ROSI</name>
<protein>
    <recommendedName>
        <fullName evidence="8">Peptidase A1 domain-containing protein</fullName>
    </recommendedName>
</protein>
<dbReference type="Pfam" id="PF14541">
    <property type="entry name" value="TAXi_C"/>
    <property type="match status" value="1"/>
</dbReference>
<dbReference type="InterPro" id="IPR032861">
    <property type="entry name" value="TAXi_N"/>
</dbReference>
<dbReference type="PANTHER" id="PTHR47967:SF128">
    <property type="entry name" value="ASPARTIC PROTEINASE CDR1-LIKE"/>
    <property type="match status" value="1"/>
</dbReference>
<dbReference type="Proteomes" id="UP001141552">
    <property type="component" value="Unassembled WGS sequence"/>
</dbReference>
<proteinExistence type="inferred from homology"/>
<evidence type="ECO:0000256" key="2">
    <source>
        <dbReference type="ARBA" id="ARBA00022670"/>
    </source>
</evidence>
<dbReference type="PRINTS" id="PR00792">
    <property type="entry name" value="PEPSIN"/>
</dbReference>
<dbReference type="InterPro" id="IPR051708">
    <property type="entry name" value="Plant_Aspart_Prot_A1"/>
</dbReference>
<evidence type="ECO:0000256" key="6">
    <source>
        <dbReference type="PIRSR" id="PIRSR601461-1"/>
    </source>
</evidence>
<keyword evidence="7" id="KW-1133">Transmembrane helix</keyword>
<dbReference type="GO" id="GO:0005576">
    <property type="term" value="C:extracellular region"/>
    <property type="evidence" value="ECO:0007669"/>
    <property type="project" value="TreeGrafter"/>
</dbReference>
<dbReference type="SUPFAM" id="SSF50630">
    <property type="entry name" value="Acid proteases"/>
    <property type="match status" value="1"/>
</dbReference>
<dbReference type="GO" id="GO:0004190">
    <property type="term" value="F:aspartic-type endopeptidase activity"/>
    <property type="evidence" value="ECO:0007669"/>
    <property type="project" value="UniProtKB-KW"/>
</dbReference>
<dbReference type="CDD" id="cd05476">
    <property type="entry name" value="pepsin_A_like_plant"/>
    <property type="match status" value="1"/>
</dbReference>
<evidence type="ECO:0000256" key="4">
    <source>
        <dbReference type="ARBA" id="ARBA00022801"/>
    </source>
</evidence>
<evidence type="ECO:0000256" key="1">
    <source>
        <dbReference type="ARBA" id="ARBA00007447"/>
    </source>
</evidence>
<feature type="active site" evidence="6">
    <location>
        <position position="329"/>
    </location>
</feature>
<dbReference type="PROSITE" id="PS51767">
    <property type="entry name" value="PEPTIDASE_A1"/>
    <property type="match status" value="1"/>
</dbReference>
<keyword evidence="7" id="KW-0472">Membrane</keyword>
<dbReference type="InterPro" id="IPR001461">
    <property type="entry name" value="Aspartic_peptidase_A1"/>
</dbReference>
<gene>
    <name evidence="9" type="ORF">Tsubulata_005633</name>
</gene>
<evidence type="ECO:0000256" key="5">
    <source>
        <dbReference type="ARBA" id="ARBA00023180"/>
    </source>
</evidence>
<keyword evidence="4" id="KW-0378">Hydrolase</keyword>
<reference evidence="9" key="1">
    <citation type="submission" date="2022-02" db="EMBL/GenBank/DDBJ databases">
        <authorList>
            <person name="Henning P.M."/>
            <person name="McCubbin A.G."/>
            <person name="Shore J.S."/>
        </authorList>
    </citation>
    <scope>NUCLEOTIDE SEQUENCE</scope>
    <source>
        <strain evidence="9">F60SS</strain>
        <tissue evidence="9">Leaves</tissue>
    </source>
</reference>
<feature type="transmembrane region" description="Helical" evidence="7">
    <location>
        <begin position="6"/>
        <end position="31"/>
    </location>
</feature>
<dbReference type="InterPro" id="IPR021109">
    <property type="entry name" value="Peptidase_aspartic_dom_sf"/>
</dbReference>
<keyword evidence="5" id="KW-0325">Glycoprotein</keyword>
<evidence type="ECO:0000313" key="10">
    <source>
        <dbReference type="Proteomes" id="UP001141552"/>
    </source>
</evidence>
<keyword evidence="10" id="KW-1185">Reference proteome</keyword>
<dbReference type="InterPro" id="IPR032799">
    <property type="entry name" value="TAXi_C"/>
</dbReference>
<comment type="caution">
    <text evidence="9">The sequence shown here is derived from an EMBL/GenBank/DDBJ whole genome shotgun (WGS) entry which is preliminary data.</text>
</comment>
<feature type="domain" description="Peptidase A1" evidence="8">
    <location>
        <begin position="100"/>
        <end position="442"/>
    </location>
</feature>
<dbReference type="AlphaFoldDB" id="A0A9Q0J9J6"/>
<dbReference type="Pfam" id="PF14543">
    <property type="entry name" value="TAXi_N"/>
    <property type="match status" value="1"/>
</dbReference>
<evidence type="ECO:0000256" key="7">
    <source>
        <dbReference type="SAM" id="Phobius"/>
    </source>
</evidence>
<evidence type="ECO:0000256" key="3">
    <source>
        <dbReference type="ARBA" id="ARBA00022750"/>
    </source>
</evidence>
<dbReference type="EMBL" id="JAKUCV010004693">
    <property type="protein sequence ID" value="KAJ4834481.1"/>
    <property type="molecule type" value="Genomic_DNA"/>
</dbReference>
<organism evidence="9 10">
    <name type="scientific">Turnera subulata</name>
    <dbReference type="NCBI Taxonomy" id="218843"/>
    <lineage>
        <taxon>Eukaryota</taxon>
        <taxon>Viridiplantae</taxon>
        <taxon>Streptophyta</taxon>
        <taxon>Embryophyta</taxon>
        <taxon>Tracheophyta</taxon>
        <taxon>Spermatophyta</taxon>
        <taxon>Magnoliopsida</taxon>
        <taxon>eudicotyledons</taxon>
        <taxon>Gunneridae</taxon>
        <taxon>Pentapetalae</taxon>
        <taxon>rosids</taxon>
        <taxon>fabids</taxon>
        <taxon>Malpighiales</taxon>
        <taxon>Passifloraceae</taxon>
        <taxon>Turnera</taxon>
    </lineage>
</organism>
<evidence type="ECO:0000313" key="9">
    <source>
        <dbReference type="EMBL" id="KAJ4834481.1"/>
    </source>
</evidence>
<dbReference type="PANTHER" id="PTHR47967">
    <property type="entry name" value="OS07G0603500 PROTEIN-RELATED"/>
    <property type="match status" value="1"/>
</dbReference>
<accession>A0A9Q0J9J6</accession>
<sequence>MAAMEAYNYAIGTILSLSSVVVVWVSAFGVAEAGAGNMGFTVDVIHRDSPNSPFFNASETASSWWGKAITTSANRAHRFRQGGRESVAPLSLSGTDHGTYLMKLKFGTPPVETALVIDTASSVVWTNCQPCTDECFRQSQSSTPLFDPRTSLTYHNLTCDSNFCQSLNPPDCMDGFCHFVFHYGDLSSAAGALATETLTLCSPDQGGAVLQLHDAPIGCASFSRGNFDGTGIAALGKGPLSLFSMMGSLVEAKFSYCLVPHFSTYPGKLHFGSWDDQHSFSGPGVLSTPLHPDDPYNYNFTLEGITVEGTRLGGKYPWDPSSKTNIFIDSGTTLTVLPGLLYDMVEAEVRKFIRVKPVDLIGSPDTGFSLCYQGNVRIPRITMHFTRADVELEPINIFTTLPNNLVCFAFTGIMDTFGVYGSTQQINFLVGYDLQSQTLSFKKTDCTSYNFT</sequence>
<dbReference type="OrthoDB" id="2747330at2759"/>
<reference evidence="9" key="2">
    <citation type="journal article" date="2023" name="Plants (Basel)">
        <title>Annotation of the Turnera subulata (Passifloraceae) Draft Genome Reveals the S-Locus Evolved after the Divergence of Turneroideae from Passifloroideae in a Stepwise Manner.</title>
        <authorList>
            <person name="Henning P.M."/>
            <person name="Roalson E.H."/>
            <person name="Mir W."/>
            <person name="McCubbin A.G."/>
            <person name="Shore J.S."/>
        </authorList>
    </citation>
    <scope>NUCLEOTIDE SEQUENCE</scope>
    <source>
        <strain evidence="9">F60SS</strain>
    </source>
</reference>
<comment type="similarity">
    <text evidence="1">Belongs to the peptidase A1 family.</text>
</comment>